<dbReference type="AlphaFoldDB" id="A0A0G4M068"/>
<dbReference type="EMBL" id="CVQH01020485">
    <property type="protein sequence ID" value="CRK27703.1"/>
    <property type="molecule type" value="Genomic_DNA"/>
</dbReference>
<evidence type="ECO:0000313" key="5">
    <source>
        <dbReference type="Proteomes" id="UP000045706"/>
    </source>
</evidence>
<reference evidence="4 5" key="1">
    <citation type="submission" date="2015-05" db="EMBL/GenBank/DDBJ databases">
        <authorList>
            <person name="Fogelqvist Johan"/>
        </authorList>
    </citation>
    <scope>NUCLEOTIDE SEQUENCE [LARGE SCALE GENOMIC DNA]</scope>
    <source>
        <strain evidence="3">VL1</strain>
        <strain evidence="2">VL2</strain>
    </source>
</reference>
<dbReference type="Proteomes" id="UP000044602">
    <property type="component" value="Unassembled WGS sequence"/>
</dbReference>
<evidence type="ECO:0000256" key="1">
    <source>
        <dbReference type="SAM" id="SignalP"/>
    </source>
</evidence>
<proteinExistence type="predicted"/>
<keyword evidence="1" id="KW-0732">Signal</keyword>
<evidence type="ECO:0000313" key="3">
    <source>
        <dbReference type="EMBL" id="CRK27703.1"/>
    </source>
</evidence>
<name>A0A0G4M068_VERLO</name>
<evidence type="ECO:0000313" key="4">
    <source>
        <dbReference type="Proteomes" id="UP000044602"/>
    </source>
</evidence>
<protein>
    <submittedName>
        <fullName evidence="3">Uncharacterized protein</fullName>
    </submittedName>
</protein>
<keyword evidence="4" id="KW-1185">Reference proteome</keyword>
<evidence type="ECO:0000313" key="2">
    <source>
        <dbReference type="EMBL" id="CRK24408.1"/>
    </source>
</evidence>
<feature type="signal peptide" evidence="1">
    <location>
        <begin position="1"/>
        <end position="19"/>
    </location>
</feature>
<feature type="chain" id="PRO_5010420061" evidence="1">
    <location>
        <begin position="20"/>
        <end position="179"/>
    </location>
</feature>
<dbReference type="Proteomes" id="UP000045706">
    <property type="component" value="Unassembled WGS sequence"/>
</dbReference>
<dbReference type="EMBL" id="CVQI01016224">
    <property type="protein sequence ID" value="CRK24408.1"/>
    <property type="molecule type" value="Genomic_DNA"/>
</dbReference>
<accession>A0A0G4M068</accession>
<gene>
    <name evidence="3" type="ORF">BN1708_014925</name>
    <name evidence="2" type="ORF">BN1723_013291</name>
</gene>
<organism evidence="3 4">
    <name type="scientific">Verticillium longisporum</name>
    <name type="common">Verticillium dahliae var. longisporum</name>
    <dbReference type="NCBI Taxonomy" id="100787"/>
    <lineage>
        <taxon>Eukaryota</taxon>
        <taxon>Fungi</taxon>
        <taxon>Dikarya</taxon>
        <taxon>Ascomycota</taxon>
        <taxon>Pezizomycotina</taxon>
        <taxon>Sordariomycetes</taxon>
        <taxon>Hypocreomycetidae</taxon>
        <taxon>Glomerellales</taxon>
        <taxon>Plectosphaerellaceae</taxon>
        <taxon>Verticillium</taxon>
    </lineage>
</organism>
<sequence>MQFKIFALAFTALAGFVHAQQLSAETLAGAINFIADTSQETSDLVRQITPFNPVTFVTAVPRVVNNFKALANTVASNALKLKGIEVEEPFSADGQAQIFDAFVNLVRVYKNLFDILFPRSRIISSVGFGPSIAGALRFLEAGIDTFALNIIRFIPNHSEVATKGQMGLRQLFGAALDRF</sequence>